<keyword evidence="2" id="KW-1185">Reference proteome</keyword>
<dbReference type="Proteomes" id="UP000007151">
    <property type="component" value="Unassembled WGS sequence"/>
</dbReference>
<dbReference type="PANTHER" id="PTHR37162">
    <property type="entry name" value="HAT FAMILY DIMERISATION DOMAINCONTAINING PROTEIN-RELATED"/>
    <property type="match status" value="1"/>
</dbReference>
<proteinExistence type="predicted"/>
<organism evidence="1 2">
    <name type="scientific">Danaus plexippus plexippus</name>
    <dbReference type="NCBI Taxonomy" id="278856"/>
    <lineage>
        <taxon>Eukaryota</taxon>
        <taxon>Metazoa</taxon>
        <taxon>Ecdysozoa</taxon>
        <taxon>Arthropoda</taxon>
        <taxon>Hexapoda</taxon>
        <taxon>Insecta</taxon>
        <taxon>Pterygota</taxon>
        <taxon>Neoptera</taxon>
        <taxon>Endopterygota</taxon>
        <taxon>Lepidoptera</taxon>
        <taxon>Glossata</taxon>
        <taxon>Ditrysia</taxon>
        <taxon>Papilionoidea</taxon>
        <taxon>Nymphalidae</taxon>
        <taxon>Danainae</taxon>
        <taxon>Danaini</taxon>
        <taxon>Danaina</taxon>
        <taxon>Danaus</taxon>
        <taxon>Danaus</taxon>
    </lineage>
</organism>
<dbReference type="KEGG" id="dpl:KGM_203881"/>
<evidence type="ECO:0000313" key="1">
    <source>
        <dbReference type="EMBL" id="OWR43356.1"/>
    </source>
</evidence>
<protein>
    <submittedName>
        <fullName evidence="1">Uncharacterized protein</fullName>
    </submittedName>
</protein>
<accession>A0A212EPF6</accession>
<comment type="caution">
    <text evidence="1">The sequence shown here is derived from an EMBL/GenBank/DDBJ whole genome shotgun (WGS) entry which is preliminary data.</text>
</comment>
<dbReference type="InParanoid" id="A0A212EPF6"/>
<dbReference type="EMBL" id="AGBW02013482">
    <property type="protein sequence ID" value="OWR43356.1"/>
    <property type="molecule type" value="Genomic_DNA"/>
</dbReference>
<name>A0A212EPF6_DANPL</name>
<evidence type="ECO:0000313" key="2">
    <source>
        <dbReference type="Proteomes" id="UP000007151"/>
    </source>
</evidence>
<sequence length="428" mass="48795">MPKRNCTFTKELENDYPFLKKLCGHNDRVKCQQCLSEISIAHGGKADIKDHLKCSKHKASVSAIASSSFFKNVEPAENGLSIAAKEATFAFHTAMHDISFKTSDCFSKLISKLFDPKFGSARTKWEAIITGVIAPMARDELHDELKECNFLSISTNTSNRHHVKLAPILVRYFVPVRGISIKLLDFRSVVGETSEILANHIMSIIKRHEIENKVAAFCGDNCNTNFRGSMEKTNSTATDVGMESAKLKTNLQNRMENKFLPQAAKQVLNKLKESINVENFMSDVHAFYERCISYLTLWEKSFDGAEDFEWICLKNDLNWSEIEKAAENINKMQKPQTKTRIMIDELFDEVLLAKRFFQNSNEANYSEQVQLFSHFHKQHIDVPNLKKIVEFAVSTRYLSASGRNFFTDKKMWSDDTCYDTGTTISSQI</sequence>
<dbReference type="PANTHER" id="PTHR37162:SF10">
    <property type="entry name" value="DUF4371 DOMAIN-CONTAINING PROTEIN"/>
    <property type="match status" value="1"/>
</dbReference>
<dbReference type="AlphaFoldDB" id="A0A212EPF6"/>
<reference evidence="1 2" key="1">
    <citation type="journal article" date="2011" name="Cell">
        <title>The monarch butterfly genome yields insights into long-distance migration.</title>
        <authorList>
            <person name="Zhan S."/>
            <person name="Merlin C."/>
            <person name="Boore J.L."/>
            <person name="Reppert S.M."/>
        </authorList>
    </citation>
    <scope>NUCLEOTIDE SEQUENCE [LARGE SCALE GENOMIC DNA]</scope>
    <source>
        <strain evidence="1">F-2</strain>
    </source>
</reference>
<gene>
    <name evidence="1" type="ORF">KGM_203881</name>
</gene>